<evidence type="ECO:0000313" key="2">
    <source>
        <dbReference type="Proteomes" id="UP001333996"/>
    </source>
</evidence>
<dbReference type="Proteomes" id="UP001333996">
    <property type="component" value="Unassembled WGS sequence"/>
</dbReference>
<keyword evidence="2" id="KW-1185">Reference proteome</keyword>
<accession>A0ABU7FXP8</accession>
<dbReference type="EMBL" id="JAYWVC010000435">
    <property type="protein sequence ID" value="MED7828608.1"/>
    <property type="molecule type" value="Genomic_DNA"/>
</dbReference>
<reference evidence="1" key="1">
    <citation type="submission" date="2024-01" db="EMBL/GenBank/DDBJ databases">
        <title>First draft genome sequence data of TA4-1, the type strain of Gram-positive actinobacterium Streptomyces chiangmaiensis.</title>
        <authorList>
            <person name="Yasawong M."/>
            <person name="Nantapong N."/>
        </authorList>
    </citation>
    <scope>NUCLEOTIDE SEQUENCE</scope>
    <source>
        <strain evidence="1">TA4-1</strain>
    </source>
</reference>
<name>A0ABU7FXP8_9ACTN</name>
<sequence length="99" mass="10637">MGVDDSEHMKTIRRWLAGEVVNNTTGIKIVGGPFKGQIKIVRLRPDGTPLSPLPAPGRQVGPTRHVYEAARSTRASAGLVYTYLGVEPTPTVEAESKLA</sequence>
<proteinExistence type="predicted"/>
<dbReference type="RefSeq" id="WP_329512942.1">
    <property type="nucleotide sequence ID" value="NZ_JAYWVC010000435.1"/>
</dbReference>
<organism evidence="1 2">
    <name type="scientific">Streptomyces chiangmaiensis</name>
    <dbReference type="NCBI Taxonomy" id="766497"/>
    <lineage>
        <taxon>Bacteria</taxon>
        <taxon>Bacillati</taxon>
        <taxon>Actinomycetota</taxon>
        <taxon>Actinomycetes</taxon>
        <taxon>Kitasatosporales</taxon>
        <taxon>Streptomycetaceae</taxon>
        <taxon>Streptomyces</taxon>
    </lineage>
</organism>
<comment type="caution">
    <text evidence="1">The sequence shown here is derived from an EMBL/GenBank/DDBJ whole genome shotgun (WGS) entry which is preliminary data.</text>
</comment>
<protein>
    <submittedName>
        <fullName evidence="1">Uncharacterized protein</fullName>
    </submittedName>
</protein>
<gene>
    <name evidence="1" type="ORF">VXC91_43950</name>
</gene>
<evidence type="ECO:0000313" key="1">
    <source>
        <dbReference type="EMBL" id="MED7828608.1"/>
    </source>
</evidence>